<sequence>MVALGQTIDISKFLLAISSMNGLSDPAINNHNYRVAFLSYLIGKEISFSNEFLYNLLVSGLLHDIGLLLVHISEDIALLKNPSEKETKKIHLHAEVGYELLKKFPYFSKIAKIVKYHHYSYQEAISSPHIPFSAAIVNLADRIDIFIINNADPEEPYSNISKVLPKLEKFLNRQKGKTFSPKLVDLFLNKISHQEAFWYEILNEECLKETLEYLLKSFDNKLPSEAFYDLSQILAYLIDFKSPFTATHSSGVAQTAVSLASFFKFTSPDLKKIKIAGLLHDIGKVAIPLNILEKQGKLTEEEFNVMKSHVFYSYKIISRLNVDNDIIEWASYHHETLDGTGYPFRLAAKELSLGSRVMAVADIFTALREDRPYKKGLPPERAVSIIEELAQKNKLDKRVVKILKGNLSNISMQVEESQKRAKELYQDLRSIVAMYKEPKNL</sequence>
<feature type="domain" description="HD" evidence="1">
    <location>
        <begin position="245"/>
        <end position="367"/>
    </location>
</feature>
<dbReference type="GO" id="GO:0016787">
    <property type="term" value="F:hydrolase activity"/>
    <property type="evidence" value="ECO:0007669"/>
    <property type="project" value="UniProtKB-KW"/>
</dbReference>
<keyword evidence="3" id="KW-0378">Hydrolase</keyword>
<dbReference type="Gene3D" id="1.10.3210.10">
    <property type="entry name" value="Hypothetical protein af1432"/>
    <property type="match status" value="2"/>
</dbReference>
<protein>
    <submittedName>
        <fullName evidence="3">Phosphohydrolase</fullName>
    </submittedName>
</protein>
<dbReference type="SMART" id="SM00471">
    <property type="entry name" value="HDc"/>
    <property type="match status" value="2"/>
</dbReference>
<dbReference type="SUPFAM" id="SSF109604">
    <property type="entry name" value="HD-domain/PDEase-like"/>
    <property type="match status" value="2"/>
</dbReference>
<dbReference type="PANTHER" id="PTHR43155:SF1">
    <property type="entry name" value="3'3'-CGAMP-SPECIFIC PHOSPHODIESTERASE 1"/>
    <property type="match status" value="1"/>
</dbReference>
<reference evidence="3 4" key="1">
    <citation type="submission" date="2016-10" db="EMBL/GenBank/DDBJ databases">
        <title>Genome sequence of a sulfur-reducing bacterium Desulfurobacterium indicum K6013.</title>
        <authorList>
            <person name="Cao J."/>
            <person name="Shao Z."/>
            <person name="Alain K."/>
            <person name="Jebbar M."/>
        </authorList>
    </citation>
    <scope>NUCLEOTIDE SEQUENCE [LARGE SCALE GENOMIC DNA]</scope>
    <source>
        <strain evidence="3 4">K6013</strain>
    </source>
</reference>
<feature type="domain" description="HD-GYP" evidence="2">
    <location>
        <begin position="6"/>
        <end position="203"/>
    </location>
</feature>
<dbReference type="PROSITE" id="PS51832">
    <property type="entry name" value="HD_GYP"/>
    <property type="match status" value="2"/>
</dbReference>
<dbReference type="PANTHER" id="PTHR43155">
    <property type="entry name" value="CYCLIC DI-GMP PHOSPHODIESTERASE PA4108-RELATED"/>
    <property type="match status" value="1"/>
</dbReference>
<dbReference type="Pfam" id="PF13487">
    <property type="entry name" value="HD_5"/>
    <property type="match status" value="1"/>
</dbReference>
<dbReference type="Proteomes" id="UP000187408">
    <property type="component" value="Unassembled WGS sequence"/>
</dbReference>
<dbReference type="PROSITE" id="PS51831">
    <property type="entry name" value="HD"/>
    <property type="match status" value="2"/>
</dbReference>
<comment type="caution">
    <text evidence="3">The sequence shown here is derived from an EMBL/GenBank/DDBJ whole genome shotgun (WGS) entry which is preliminary data.</text>
</comment>
<evidence type="ECO:0000313" key="4">
    <source>
        <dbReference type="Proteomes" id="UP000187408"/>
    </source>
</evidence>
<dbReference type="STRING" id="1914305.BLW93_05400"/>
<evidence type="ECO:0000313" key="3">
    <source>
        <dbReference type="EMBL" id="OMH40426.1"/>
    </source>
</evidence>
<dbReference type="RefSeq" id="WP_076713082.1">
    <property type="nucleotide sequence ID" value="NZ_MOEN01000017.1"/>
</dbReference>
<evidence type="ECO:0000259" key="1">
    <source>
        <dbReference type="PROSITE" id="PS51831"/>
    </source>
</evidence>
<dbReference type="InterPro" id="IPR003607">
    <property type="entry name" value="HD/PDEase_dom"/>
</dbReference>
<dbReference type="EMBL" id="MOEN01000017">
    <property type="protein sequence ID" value="OMH40426.1"/>
    <property type="molecule type" value="Genomic_DNA"/>
</dbReference>
<evidence type="ECO:0000259" key="2">
    <source>
        <dbReference type="PROSITE" id="PS51832"/>
    </source>
</evidence>
<dbReference type="AlphaFoldDB" id="A0A1R1MKY5"/>
<dbReference type="InterPro" id="IPR006674">
    <property type="entry name" value="HD_domain"/>
</dbReference>
<dbReference type="OrthoDB" id="9377at2"/>
<name>A0A1R1MKY5_9BACT</name>
<gene>
    <name evidence="3" type="ORF">BLW93_05400</name>
</gene>
<feature type="domain" description="HD" evidence="1">
    <location>
        <begin position="28"/>
        <end position="146"/>
    </location>
</feature>
<accession>A0A1R1MKY5</accession>
<dbReference type="CDD" id="cd00077">
    <property type="entry name" value="HDc"/>
    <property type="match status" value="2"/>
</dbReference>
<feature type="domain" description="HD-GYP" evidence="2">
    <location>
        <begin position="223"/>
        <end position="419"/>
    </location>
</feature>
<dbReference type="NCBIfam" id="TIGR00277">
    <property type="entry name" value="HDIG"/>
    <property type="match status" value="1"/>
</dbReference>
<dbReference type="InterPro" id="IPR006675">
    <property type="entry name" value="HDIG_dom"/>
</dbReference>
<proteinExistence type="predicted"/>
<dbReference type="InterPro" id="IPR037522">
    <property type="entry name" value="HD_GYP_dom"/>
</dbReference>
<organism evidence="3 4">
    <name type="scientific">Desulfurobacterium indicum</name>
    <dbReference type="NCBI Taxonomy" id="1914305"/>
    <lineage>
        <taxon>Bacteria</taxon>
        <taxon>Pseudomonadati</taxon>
        <taxon>Aquificota</taxon>
        <taxon>Aquificia</taxon>
        <taxon>Desulfurobacteriales</taxon>
        <taxon>Desulfurobacteriaceae</taxon>
        <taxon>Desulfurobacterium</taxon>
    </lineage>
</organism>
<dbReference type="Pfam" id="PF01966">
    <property type="entry name" value="HD"/>
    <property type="match status" value="1"/>
</dbReference>
<keyword evidence="4" id="KW-1185">Reference proteome</keyword>